<evidence type="ECO:0000313" key="2">
    <source>
        <dbReference type="Proteomes" id="UP000032142"/>
    </source>
</evidence>
<evidence type="ECO:0000313" key="1">
    <source>
        <dbReference type="EMBL" id="KHG15001.1"/>
    </source>
</evidence>
<keyword evidence="2" id="KW-1185">Reference proteome</keyword>
<dbReference type="EMBL" id="KN402782">
    <property type="protein sequence ID" value="KHG15001.1"/>
    <property type="molecule type" value="Genomic_DNA"/>
</dbReference>
<gene>
    <name evidence="1" type="ORF">F383_19784</name>
</gene>
<name>A0A0B0NV89_GOSAR</name>
<sequence length="83" mass="9569">MAKTISTRDEHTTGRPYAHVPARVDITPYFPNTQKKPIFRVFEHSKVYINTLEENLKGTHRVQSRNYSKEAIGIVSEVDPLQD</sequence>
<proteinExistence type="predicted"/>
<reference evidence="2" key="1">
    <citation type="submission" date="2014-09" db="EMBL/GenBank/DDBJ databases">
        <authorList>
            <person name="Mudge J."/>
            <person name="Ramaraj T."/>
            <person name="Lindquist I.E."/>
            <person name="Bharti A.K."/>
            <person name="Sundararajan A."/>
            <person name="Cameron C.T."/>
            <person name="Woodward J.E."/>
            <person name="May G.D."/>
            <person name="Brubaker C."/>
            <person name="Broadhvest J."/>
            <person name="Wilkins T.A."/>
        </authorList>
    </citation>
    <scope>NUCLEOTIDE SEQUENCE</scope>
    <source>
        <strain evidence="2">cv. AKA8401</strain>
    </source>
</reference>
<dbReference type="AlphaFoldDB" id="A0A0B0NV89"/>
<protein>
    <submittedName>
        <fullName evidence="1">Uncharacterized protein</fullName>
    </submittedName>
</protein>
<accession>A0A0B0NV89</accession>
<dbReference type="Proteomes" id="UP000032142">
    <property type="component" value="Unassembled WGS sequence"/>
</dbReference>
<organism evidence="1 2">
    <name type="scientific">Gossypium arboreum</name>
    <name type="common">Tree cotton</name>
    <name type="synonym">Gossypium nanking</name>
    <dbReference type="NCBI Taxonomy" id="29729"/>
    <lineage>
        <taxon>Eukaryota</taxon>
        <taxon>Viridiplantae</taxon>
        <taxon>Streptophyta</taxon>
        <taxon>Embryophyta</taxon>
        <taxon>Tracheophyta</taxon>
        <taxon>Spermatophyta</taxon>
        <taxon>Magnoliopsida</taxon>
        <taxon>eudicotyledons</taxon>
        <taxon>Gunneridae</taxon>
        <taxon>Pentapetalae</taxon>
        <taxon>rosids</taxon>
        <taxon>malvids</taxon>
        <taxon>Malvales</taxon>
        <taxon>Malvaceae</taxon>
        <taxon>Malvoideae</taxon>
        <taxon>Gossypium</taxon>
    </lineage>
</organism>